<proteinExistence type="predicted"/>
<sequence>MSLGRRRVTLDDRRQDTPNAMQDAVCFVILIGTLVASGCISSPSSAPLTTEETQILVSVARQDSMFYWTRFDGILEVYIDGVDVVPNQSSETTQAWLSAIKSLEQRGYISGEGLKAGVFELTNEGRMAARKLSGTVPPSGTQDPDESNAPILDAENE</sequence>
<dbReference type="EMBL" id="SJPN01000003">
    <property type="protein sequence ID" value="TWU04427.1"/>
    <property type="molecule type" value="Genomic_DNA"/>
</dbReference>
<name>A0A5C6AY73_9BACT</name>
<comment type="caution">
    <text evidence="2">The sequence shown here is derived from an EMBL/GenBank/DDBJ whole genome shotgun (WGS) entry which is preliminary data.</text>
</comment>
<dbReference type="AlphaFoldDB" id="A0A5C6AY73"/>
<keyword evidence="3" id="KW-1185">Reference proteome</keyword>
<organism evidence="2 3">
    <name type="scientific">Stieleria varia</name>
    <dbReference type="NCBI Taxonomy" id="2528005"/>
    <lineage>
        <taxon>Bacteria</taxon>
        <taxon>Pseudomonadati</taxon>
        <taxon>Planctomycetota</taxon>
        <taxon>Planctomycetia</taxon>
        <taxon>Pirellulales</taxon>
        <taxon>Pirellulaceae</taxon>
        <taxon>Stieleria</taxon>
    </lineage>
</organism>
<evidence type="ECO:0000313" key="2">
    <source>
        <dbReference type="EMBL" id="TWU04427.1"/>
    </source>
</evidence>
<gene>
    <name evidence="2" type="ORF">Pla52n_24680</name>
</gene>
<reference evidence="2 3" key="1">
    <citation type="submission" date="2019-02" db="EMBL/GenBank/DDBJ databases">
        <title>Deep-cultivation of Planctomycetes and their phenomic and genomic characterization uncovers novel biology.</title>
        <authorList>
            <person name="Wiegand S."/>
            <person name="Jogler M."/>
            <person name="Boedeker C."/>
            <person name="Pinto D."/>
            <person name="Vollmers J."/>
            <person name="Rivas-Marin E."/>
            <person name="Kohn T."/>
            <person name="Peeters S.H."/>
            <person name="Heuer A."/>
            <person name="Rast P."/>
            <person name="Oberbeckmann S."/>
            <person name="Bunk B."/>
            <person name="Jeske O."/>
            <person name="Meyerdierks A."/>
            <person name="Storesund J.E."/>
            <person name="Kallscheuer N."/>
            <person name="Luecker S."/>
            <person name="Lage O.M."/>
            <person name="Pohl T."/>
            <person name="Merkel B.J."/>
            <person name="Hornburger P."/>
            <person name="Mueller R.-W."/>
            <person name="Bruemmer F."/>
            <person name="Labrenz M."/>
            <person name="Spormann A.M."/>
            <person name="Op Den Camp H."/>
            <person name="Overmann J."/>
            <person name="Amann R."/>
            <person name="Jetten M.S.M."/>
            <person name="Mascher T."/>
            <person name="Medema M.H."/>
            <person name="Devos D.P."/>
            <person name="Kaster A.-K."/>
            <person name="Ovreas L."/>
            <person name="Rohde M."/>
            <person name="Galperin M.Y."/>
            <person name="Jogler C."/>
        </authorList>
    </citation>
    <scope>NUCLEOTIDE SEQUENCE [LARGE SCALE GENOMIC DNA]</scope>
    <source>
        <strain evidence="2 3">Pla52n</strain>
    </source>
</reference>
<dbReference type="Proteomes" id="UP000320176">
    <property type="component" value="Unassembled WGS sequence"/>
</dbReference>
<evidence type="ECO:0000256" key="1">
    <source>
        <dbReference type="SAM" id="MobiDB-lite"/>
    </source>
</evidence>
<protein>
    <submittedName>
        <fullName evidence="2">Uncharacterized protein</fullName>
    </submittedName>
</protein>
<evidence type="ECO:0000313" key="3">
    <source>
        <dbReference type="Proteomes" id="UP000320176"/>
    </source>
</evidence>
<feature type="region of interest" description="Disordered" evidence="1">
    <location>
        <begin position="131"/>
        <end position="157"/>
    </location>
</feature>
<accession>A0A5C6AY73</accession>